<dbReference type="Pfam" id="PF18843">
    <property type="entry name" value="LPD28"/>
    <property type="match status" value="1"/>
</dbReference>
<feature type="domain" description="Large polyvalent protein-associated" evidence="7">
    <location>
        <begin position="755"/>
        <end position="835"/>
    </location>
</feature>
<evidence type="ECO:0000256" key="1">
    <source>
        <dbReference type="SAM" id="Coils"/>
    </source>
</evidence>
<evidence type="ECO:0008006" key="11">
    <source>
        <dbReference type="Google" id="ProtNLM"/>
    </source>
</evidence>
<dbReference type="GO" id="GO:0003697">
    <property type="term" value="F:single-stranded DNA binding"/>
    <property type="evidence" value="ECO:0007669"/>
    <property type="project" value="InterPro"/>
</dbReference>
<dbReference type="EMBL" id="PRLE01000002">
    <property type="protein sequence ID" value="RAW60242.1"/>
    <property type="molecule type" value="Genomic_DNA"/>
</dbReference>
<dbReference type="InterPro" id="IPR024383">
    <property type="entry name" value="DUF3849"/>
</dbReference>
<feature type="coiled-coil region" evidence="1">
    <location>
        <begin position="502"/>
        <end position="529"/>
    </location>
</feature>
<dbReference type="InterPro" id="IPR025923">
    <property type="entry name" value="YodL-like_dom"/>
</dbReference>
<evidence type="ECO:0000256" key="2">
    <source>
        <dbReference type="SAM" id="MobiDB-lite"/>
    </source>
</evidence>
<evidence type="ECO:0000259" key="7">
    <source>
        <dbReference type="Pfam" id="PF18832"/>
    </source>
</evidence>
<feature type="compositionally biased region" description="Basic and acidic residues" evidence="2">
    <location>
        <begin position="1323"/>
        <end position="1345"/>
    </location>
</feature>
<keyword evidence="1" id="KW-0175">Coiled coil</keyword>
<name>A0A329UEU3_9FIRM</name>
<dbReference type="Proteomes" id="UP000250583">
    <property type="component" value="Unassembled WGS sequence"/>
</dbReference>
<feature type="domain" description="N-terminal" evidence="3">
    <location>
        <begin position="6"/>
        <end position="120"/>
    </location>
</feature>
<feature type="domain" description="YodL-like" evidence="5">
    <location>
        <begin position="540"/>
        <end position="638"/>
    </location>
</feature>
<dbReference type="Pfam" id="PF12960">
    <property type="entry name" value="DUF3849"/>
    <property type="match status" value="1"/>
</dbReference>
<dbReference type="InterPro" id="IPR013610">
    <property type="entry name" value="ArdC_N"/>
</dbReference>
<organism evidence="9 10">
    <name type="scientific">Faecalibacterium prausnitzii</name>
    <dbReference type="NCBI Taxonomy" id="853"/>
    <lineage>
        <taxon>Bacteria</taxon>
        <taxon>Bacillati</taxon>
        <taxon>Bacillota</taxon>
        <taxon>Clostridia</taxon>
        <taxon>Eubacteriales</taxon>
        <taxon>Oscillospiraceae</taxon>
        <taxon>Faecalibacterium</taxon>
    </lineage>
</organism>
<sequence length="1345" mass="153435">MAVDRKQQMKEITERLEQGVKDIFTSEMYTTYLRTMAKFHNYSFNNTLLIAMQRPDATLVAGFNAWKNKFNRYVKKGEKGIQIIAPAPIKEVEEREKIDKDTGLAVLNENGEPEMERVEYVVPRFRVTTVFDVSQTDGEPIPSLEVNELTASVKDYALLTAAIEQVSPVPMRFDEIEGEAKGYYSDADKEICIQVGMGKSQTIKTMIHEVAHAMLHNSDFMKQNGEEKDRLTKETEAESIAFTVCSALGIDTSDYSFPYVASWASGKEMKELKDSMDTIRLTAADFLEKLETAMAERSAERMTAMQYAEKLIANREQEKTIFDDEQRNLIVNFAFKLDDRAATEELVNGLAAALAEDDKEEVNRLMYDAQEKIENLPDGMIGLSEMHDYGYLNDDVLPLTKEGAREWHRLGERIYPLFRDGTAGDYVSQEGIEQHDGIFGIKADAWDAILLEQREDYAEDEYARPDFPLTVINREQALRLYDEGKQIYLVRISPWPILVTAREEIERGSDTFQIAIADLEQERNMTEQENVLLYGSEKQFGIYQITERDPEHNYRFMGLDYVQKKGMTVSRADYDLIYAAPLTDKDTLDGIYERFNIQRPADFTGHSLSVSDVVVLNDGSTVKAYYVDSIGFAELPDFFKERNMDLQKENLLNEKLQEIEIFDKPGLFSNGRLRDEDVPEGLYRYDLRGSDYDPGQPITVEKTVVVNHAASVLMVEELDLGAEGRLELGEEGLNFTGAELTVREFMEEQQQKRNGLIHGDSDHIAVEGHIGTWYAIDETEVGGEKFFLLEHEEHGDMAACVAVNEQGKLVAEDLWNGFDEDFQEAVQKYFSEKWNMPKKEDVVSEIIEKAAPVPDNSAQDYSDVPVYYEPFSYAKENDEVDLYRTSYRLNSECKQAIHEAIADNYDGMYLGDGVVDQVVRQYGMERVGYILANTLHHKSYDGRFSHSNKEWAEQVSTPEHNVERMTFRTDWVVDSHPAVLDGFVTMYRDELEAQKKLEQEQPFIKQFYVVENLQAAPLKIERFGNLDDAMSQYQALPNHCMKALGVEKNPDPLPGSLDILQCKNGIDTIVEDYKTVPGWDNPYIQNHVFQPLQGALAVQDVELAYELPDAYFHIQTCEDGFDYTLYNKDFTERDGGILETDGDKPVREAMTELLAEFGCDAAEGKVMDAAELREQANTVAEQQAEVLKEKLAAERPAPEETLSFYVAECLEFTFAGEFHDHLTMEEALEAYDKIPSERMNADKCIGFCIEEDGGFVGMYELVVNDKVQRENINSINYFRDDKLVQQAISDMEKLMAARQQSKEQEHSNTKKSVLDALRSLKAKKQEQPAQEQDKPKKAKKKGMEL</sequence>
<feature type="domain" description="Large polyvalent protein-associated" evidence="6">
    <location>
        <begin position="1099"/>
        <end position="1176"/>
    </location>
</feature>
<evidence type="ECO:0000259" key="8">
    <source>
        <dbReference type="Pfam" id="PF18843"/>
    </source>
</evidence>
<evidence type="ECO:0000313" key="9">
    <source>
        <dbReference type="EMBL" id="RAW60242.1"/>
    </source>
</evidence>
<comment type="caution">
    <text evidence="9">The sequence shown here is derived from an EMBL/GenBank/DDBJ whole genome shotgun (WGS) entry which is preliminary data.</text>
</comment>
<dbReference type="RefSeq" id="WP_112148187.1">
    <property type="nucleotide sequence ID" value="NZ_PRLE01000002.1"/>
</dbReference>
<accession>A0A329UEU3</accession>
<feature type="compositionally biased region" description="Basic and acidic residues" evidence="2">
    <location>
        <begin position="1299"/>
        <end position="1308"/>
    </location>
</feature>
<dbReference type="InterPro" id="IPR040568">
    <property type="entry name" value="LPD16"/>
</dbReference>
<evidence type="ECO:0000259" key="4">
    <source>
        <dbReference type="Pfam" id="PF12960"/>
    </source>
</evidence>
<dbReference type="InterPro" id="IPR040809">
    <property type="entry name" value="LPD28"/>
</dbReference>
<evidence type="ECO:0000259" key="6">
    <source>
        <dbReference type="Pfam" id="PF18830"/>
    </source>
</evidence>
<proteinExistence type="predicted"/>
<evidence type="ECO:0000259" key="3">
    <source>
        <dbReference type="Pfam" id="PF08401"/>
    </source>
</evidence>
<feature type="region of interest" description="Disordered" evidence="2">
    <location>
        <begin position="1299"/>
        <end position="1345"/>
    </location>
</feature>
<dbReference type="InterPro" id="IPR041258">
    <property type="entry name" value="LPD18"/>
</dbReference>
<protein>
    <recommendedName>
        <fullName evidence="11">DUF3849 domain-containing protein</fullName>
    </recommendedName>
</protein>
<gene>
    <name evidence="9" type="ORF">C4N22_04920</name>
</gene>
<feature type="domain" description="Large polyvalent protein associated" evidence="8">
    <location>
        <begin position="653"/>
        <end position="747"/>
    </location>
</feature>
<evidence type="ECO:0000313" key="10">
    <source>
        <dbReference type="Proteomes" id="UP000250583"/>
    </source>
</evidence>
<dbReference type="Gene3D" id="1.10.10.2910">
    <property type="match status" value="1"/>
</dbReference>
<dbReference type="Pfam" id="PF18830">
    <property type="entry name" value="LPD16"/>
    <property type="match status" value="1"/>
</dbReference>
<dbReference type="Pfam" id="PF18832">
    <property type="entry name" value="LPD18"/>
    <property type="match status" value="1"/>
</dbReference>
<evidence type="ECO:0000259" key="5">
    <source>
        <dbReference type="Pfam" id="PF14191"/>
    </source>
</evidence>
<dbReference type="Pfam" id="PF08401">
    <property type="entry name" value="ArdcN"/>
    <property type="match status" value="1"/>
</dbReference>
<dbReference type="Pfam" id="PF14191">
    <property type="entry name" value="YodL"/>
    <property type="match status" value="1"/>
</dbReference>
<feature type="domain" description="DUF3849" evidence="4">
    <location>
        <begin position="866"/>
        <end position="990"/>
    </location>
</feature>
<reference evidence="9 10" key="1">
    <citation type="submission" date="2018-02" db="EMBL/GenBank/DDBJ databases">
        <title>Complete genome sequencing of Faecalibacterium prausnitzii strains isolated from the human gut.</title>
        <authorList>
            <person name="Fitzgerald B.C."/>
            <person name="Shkoporov A.N."/>
            <person name="Ross P.R."/>
            <person name="Hill C."/>
        </authorList>
    </citation>
    <scope>NUCLEOTIDE SEQUENCE [LARGE SCALE GENOMIC DNA]</scope>
    <source>
        <strain evidence="9 10">APC923/61-1</strain>
    </source>
</reference>